<keyword evidence="4" id="KW-1185">Reference proteome</keyword>
<dbReference type="EMBL" id="JAJSOF020000019">
    <property type="protein sequence ID" value="KAJ4438619.1"/>
    <property type="molecule type" value="Genomic_DNA"/>
</dbReference>
<dbReference type="Proteomes" id="UP001148838">
    <property type="component" value="Unassembled WGS sequence"/>
</dbReference>
<gene>
    <name evidence="3" type="ORF">ANN_14566</name>
</gene>
<reference evidence="3 4" key="1">
    <citation type="journal article" date="2022" name="Allergy">
        <title>Genome assembly and annotation of Periplaneta americana reveal a comprehensive cockroach allergen profile.</title>
        <authorList>
            <person name="Wang L."/>
            <person name="Xiong Q."/>
            <person name="Saelim N."/>
            <person name="Wang L."/>
            <person name="Nong W."/>
            <person name="Wan A.T."/>
            <person name="Shi M."/>
            <person name="Liu X."/>
            <person name="Cao Q."/>
            <person name="Hui J.H.L."/>
            <person name="Sookrung N."/>
            <person name="Leung T.F."/>
            <person name="Tungtrongchitr A."/>
            <person name="Tsui S.K.W."/>
        </authorList>
    </citation>
    <scope>NUCLEOTIDE SEQUENCE [LARGE SCALE GENOMIC DNA]</scope>
    <source>
        <strain evidence="3">PWHHKU_190912</strain>
    </source>
</reference>
<keyword evidence="2" id="KW-0732">Signal</keyword>
<organism evidence="3 4">
    <name type="scientific">Periplaneta americana</name>
    <name type="common">American cockroach</name>
    <name type="synonym">Blatta americana</name>
    <dbReference type="NCBI Taxonomy" id="6978"/>
    <lineage>
        <taxon>Eukaryota</taxon>
        <taxon>Metazoa</taxon>
        <taxon>Ecdysozoa</taxon>
        <taxon>Arthropoda</taxon>
        <taxon>Hexapoda</taxon>
        <taxon>Insecta</taxon>
        <taxon>Pterygota</taxon>
        <taxon>Neoptera</taxon>
        <taxon>Polyneoptera</taxon>
        <taxon>Dictyoptera</taxon>
        <taxon>Blattodea</taxon>
        <taxon>Blattoidea</taxon>
        <taxon>Blattidae</taxon>
        <taxon>Blattinae</taxon>
        <taxon>Periplaneta</taxon>
    </lineage>
</organism>
<evidence type="ECO:0000313" key="4">
    <source>
        <dbReference type="Proteomes" id="UP001148838"/>
    </source>
</evidence>
<evidence type="ECO:0000256" key="2">
    <source>
        <dbReference type="SAM" id="SignalP"/>
    </source>
</evidence>
<feature type="compositionally biased region" description="Basic and acidic residues" evidence="1">
    <location>
        <begin position="197"/>
        <end position="207"/>
    </location>
</feature>
<proteinExistence type="predicted"/>
<evidence type="ECO:0000256" key="1">
    <source>
        <dbReference type="SAM" id="MobiDB-lite"/>
    </source>
</evidence>
<feature type="chain" id="PRO_5047363100" evidence="2">
    <location>
        <begin position="20"/>
        <end position="282"/>
    </location>
</feature>
<accession>A0ABQ8SXR4</accession>
<sequence>MLNVMFYLTTLVTAEVISASPDVPEFCPAGVLLHASKSTDMSLSHLSTLKCHRPGPGSNPQSWALKASAIPTRQPDRLVSQISQTALAELLQGTRSNLNLPTGRLSVNRWKYQVQLREALFWNPQEQRNEHYGSHGNKVWKKRRNKREKPLENLRFWLGIEHAGAHSWRSYTQLKSKSKGGERTDKRIKREKKIWKRDEDGKKKGGRDDEEEEEKGGRDDKGGEMKSESEIESEESRPTKCGKEAIKRKGRENGRKRCYKKEEMEEEEEERSSDGQIFKPKK</sequence>
<protein>
    <submittedName>
        <fullName evidence="3">Uncharacterized protein</fullName>
    </submittedName>
</protein>
<comment type="caution">
    <text evidence="3">The sequence shown here is derived from an EMBL/GenBank/DDBJ whole genome shotgun (WGS) entry which is preliminary data.</text>
</comment>
<name>A0ABQ8SXR4_PERAM</name>
<feature type="compositionally biased region" description="Basic and acidic residues" evidence="1">
    <location>
        <begin position="215"/>
        <end position="263"/>
    </location>
</feature>
<feature type="region of interest" description="Disordered" evidence="1">
    <location>
        <begin position="197"/>
        <end position="282"/>
    </location>
</feature>
<evidence type="ECO:0000313" key="3">
    <source>
        <dbReference type="EMBL" id="KAJ4438619.1"/>
    </source>
</evidence>
<feature type="signal peptide" evidence="2">
    <location>
        <begin position="1"/>
        <end position="19"/>
    </location>
</feature>